<gene>
    <name evidence="3" type="primary">jg6568</name>
    <name evidence="3" type="ORF">PAEG_LOCUS6666</name>
</gene>
<dbReference type="OrthoDB" id="6746758at2759"/>
<feature type="compositionally biased region" description="Basic residues" evidence="1">
    <location>
        <begin position="476"/>
        <end position="488"/>
    </location>
</feature>
<dbReference type="EMBL" id="CAKXAJ010020261">
    <property type="protein sequence ID" value="CAH2220976.1"/>
    <property type="molecule type" value="Genomic_DNA"/>
</dbReference>
<accession>A0A8S4QZY1</accession>
<dbReference type="Proteomes" id="UP000838756">
    <property type="component" value="Unassembled WGS sequence"/>
</dbReference>
<comment type="caution">
    <text evidence="3">The sequence shown here is derived from an EMBL/GenBank/DDBJ whole genome shotgun (WGS) entry which is preliminary data.</text>
</comment>
<dbReference type="Pfam" id="PF25273">
    <property type="entry name" value="DUF7869"/>
    <property type="match status" value="1"/>
</dbReference>
<feature type="compositionally biased region" description="Basic residues" evidence="1">
    <location>
        <begin position="1025"/>
        <end position="1036"/>
    </location>
</feature>
<evidence type="ECO:0000256" key="1">
    <source>
        <dbReference type="SAM" id="MobiDB-lite"/>
    </source>
</evidence>
<reference evidence="3" key="1">
    <citation type="submission" date="2022-03" db="EMBL/GenBank/DDBJ databases">
        <authorList>
            <person name="Lindestad O."/>
        </authorList>
    </citation>
    <scope>NUCLEOTIDE SEQUENCE</scope>
</reference>
<feature type="region of interest" description="Disordered" evidence="1">
    <location>
        <begin position="386"/>
        <end position="414"/>
    </location>
</feature>
<dbReference type="InterPro" id="IPR057191">
    <property type="entry name" value="DUF7869"/>
</dbReference>
<feature type="compositionally biased region" description="Basic residues" evidence="1">
    <location>
        <begin position="501"/>
        <end position="517"/>
    </location>
</feature>
<feature type="region of interest" description="Disordered" evidence="1">
    <location>
        <begin position="1025"/>
        <end position="1044"/>
    </location>
</feature>
<keyword evidence="4" id="KW-1185">Reference proteome</keyword>
<proteinExistence type="predicted"/>
<feature type="compositionally biased region" description="Polar residues" evidence="1">
    <location>
        <begin position="391"/>
        <end position="403"/>
    </location>
</feature>
<organism evidence="3 4">
    <name type="scientific">Pararge aegeria aegeria</name>
    <dbReference type="NCBI Taxonomy" id="348720"/>
    <lineage>
        <taxon>Eukaryota</taxon>
        <taxon>Metazoa</taxon>
        <taxon>Ecdysozoa</taxon>
        <taxon>Arthropoda</taxon>
        <taxon>Hexapoda</taxon>
        <taxon>Insecta</taxon>
        <taxon>Pterygota</taxon>
        <taxon>Neoptera</taxon>
        <taxon>Endopterygota</taxon>
        <taxon>Lepidoptera</taxon>
        <taxon>Glossata</taxon>
        <taxon>Ditrysia</taxon>
        <taxon>Papilionoidea</taxon>
        <taxon>Nymphalidae</taxon>
        <taxon>Satyrinae</taxon>
        <taxon>Satyrini</taxon>
        <taxon>Parargina</taxon>
        <taxon>Pararge</taxon>
    </lineage>
</organism>
<name>A0A8S4QZY1_9NEOP</name>
<dbReference type="PANTHER" id="PTHR10773:SF19">
    <property type="match status" value="1"/>
</dbReference>
<evidence type="ECO:0000313" key="4">
    <source>
        <dbReference type="Proteomes" id="UP000838756"/>
    </source>
</evidence>
<dbReference type="PANTHER" id="PTHR10773">
    <property type="entry name" value="DNA-DIRECTED RNA POLYMERASES I, II, AND III SUBUNIT RPABC2"/>
    <property type="match status" value="1"/>
</dbReference>
<dbReference type="AlphaFoldDB" id="A0A8S4QZY1"/>
<feature type="domain" description="DUF7869" evidence="2">
    <location>
        <begin position="849"/>
        <end position="1001"/>
    </location>
</feature>
<sequence length="1124" mass="128410">MEKFNNLKQLLQRKQELIRIKAEIERSESVKNHKEYSYSQNSSADIIDQSDTECIKLDVQSFLAKKSHNSRDSIESNLNSSATDIIVDINESDISTFQSYDTVEIKKQKEAVVNYSSSDSSNILNTSTLCLEMSHSFFNDSNNSDLVKSNNIPESSETEKKINIVSVENVDNILTAKLNEKKYCELYSNDSVKRCNKNDVLPLKETKKYSQNVNQIVTFNECSNIPNTSFCKLGLDISKSACAPVMAFDLPTSQSTDIAPLDTVSPTSYTDIKALALPVSSCTAIEIETLCTDHATPRGDNKALGLHSSPSLLDFVPTTSCADIMYMDIPKAHSPDISVLDIVPATSCTDGMNVDSPVSLAADIPVQVIVPETACDEISDSSSLKKLGTLNLPTPSSSNTNKNRMPDIKKSRKRKCIQELPKLKKEHIDFISDDECYDKLNVAQGEDFSSGSSDLWSGKESDNMSSSNSENDPKHTKPTNKRKKLQKKRNIDKPLEGTVQFKKRKVENKRKIRRMKREKGDSYETSSGKLVEKKTLKANPCEPTKCPRNCFEITEERRQSIFDYFWNLNSQRKKDWLVQCALRVPVNRPKKGVIDSKRKFTYEYYINEGEGRRQVCQKFILKTLDIGQNYLLYTIGNVQEGLSQAESRKKSSNPKYDESVIASAKHYIESLPYLPSHYCRKKSSKLYLPQEYKNTTNLYRLYKKKCEENQENYLGERKFKDFFKTEYNNVTVHVPKKDKCKICTKYENDHNENKVNMDSEIIKAHIEEKEATYERFKCHQSLHLIDKETIVSSFDLQKVLNTPHGDNILLYYTRKFTVFNFTIYESSTQNGFCYTWGECDGKRGAKEIGSCIYKYLQNVDERGIKKVIFYCDCCSGQNRNKTILSIFKGFLTVSKNIEVIQINYLLPGHSYMPVDSMHSVIEREVRKIIVWSPTQWSSYIESARKNPRPYNVNVLEFTDFIDWDTVTQECFSNCTKELNTSKIRIATMKKKDVNTFTTKHSMKPDATTHEIKLFDNYFKPKGKGVIKGKGKGKGKGKLKEKDTAPSASNETLEIKLKKEFQQLKPLYKKRLAISEIKYKDLTKLCNDGVIPSRYHGDFTNLPYAKKIQDTLNQTDEDDSSVDSV</sequence>
<evidence type="ECO:0000313" key="3">
    <source>
        <dbReference type="EMBL" id="CAH2220976.1"/>
    </source>
</evidence>
<evidence type="ECO:0000259" key="2">
    <source>
        <dbReference type="Pfam" id="PF25273"/>
    </source>
</evidence>
<protein>
    <submittedName>
        <fullName evidence="3">Jg6568 protein</fullName>
    </submittedName>
</protein>
<feature type="region of interest" description="Disordered" evidence="1">
    <location>
        <begin position="447"/>
        <end position="527"/>
    </location>
</feature>